<evidence type="ECO:0000256" key="1">
    <source>
        <dbReference type="ARBA" id="ARBA00022737"/>
    </source>
</evidence>
<accession>A0A0L0T7L9</accession>
<dbReference type="Pfam" id="PF25329">
    <property type="entry name" value="C2_GDE1"/>
    <property type="match status" value="1"/>
</dbReference>
<keyword evidence="3 4" id="KW-0040">ANK repeat</keyword>
<dbReference type="InterPro" id="IPR057506">
    <property type="entry name" value="C2_GPCPD1"/>
</dbReference>
<feature type="repeat" description="ANK" evidence="4">
    <location>
        <begin position="472"/>
        <end position="504"/>
    </location>
</feature>
<dbReference type="Gene3D" id="1.25.40.20">
    <property type="entry name" value="Ankyrin repeat-containing domain"/>
    <property type="match status" value="2"/>
</dbReference>
<dbReference type="eggNOG" id="KOG2421">
    <property type="taxonomic scope" value="Eukaryota"/>
</dbReference>
<dbReference type="eggNOG" id="KOG1161">
    <property type="taxonomic scope" value="Eukaryota"/>
</dbReference>
<dbReference type="PROSITE" id="PS50088">
    <property type="entry name" value="ANK_REPEAT"/>
    <property type="match status" value="3"/>
</dbReference>
<dbReference type="VEuPathDB" id="FungiDB:AMAG_14666"/>
<evidence type="ECO:0000259" key="6">
    <source>
        <dbReference type="PROSITE" id="PS51704"/>
    </source>
</evidence>
<dbReference type="SUPFAM" id="SSF51695">
    <property type="entry name" value="PLC-like phosphodiesterases"/>
    <property type="match status" value="1"/>
</dbReference>
<dbReference type="SMR" id="A0A0L0T7L9"/>
<dbReference type="STRING" id="578462.A0A0L0T7L9"/>
<gene>
    <name evidence="7" type="ORF">AMAG_14666</name>
</gene>
<dbReference type="PROSITE" id="PS50297">
    <property type="entry name" value="ANK_REP_REGION"/>
    <property type="match status" value="3"/>
</dbReference>
<dbReference type="Proteomes" id="UP000054350">
    <property type="component" value="Unassembled WGS sequence"/>
</dbReference>
<dbReference type="Pfam" id="PF03105">
    <property type="entry name" value="SPX"/>
    <property type="match status" value="2"/>
</dbReference>
<dbReference type="PANTHER" id="PTHR22958">
    <property type="entry name" value="GLYCEROPHOSPHORYL DIESTER PHOSPHODIESTERASE"/>
    <property type="match status" value="1"/>
</dbReference>
<dbReference type="CDD" id="cd14483">
    <property type="entry name" value="SPX_PHO81_NUC-2_like"/>
    <property type="match status" value="1"/>
</dbReference>
<dbReference type="InterPro" id="IPR051578">
    <property type="entry name" value="GDPD"/>
</dbReference>
<protein>
    <recommendedName>
        <fullName evidence="9">SPX domain-containing protein</fullName>
    </recommendedName>
</protein>
<dbReference type="InterPro" id="IPR002110">
    <property type="entry name" value="Ankyrin_rpt"/>
</dbReference>
<dbReference type="PROSITE" id="PS51704">
    <property type="entry name" value="GP_PDE"/>
    <property type="match status" value="1"/>
</dbReference>
<dbReference type="GO" id="GO:0046475">
    <property type="term" value="P:glycerophospholipid catabolic process"/>
    <property type="evidence" value="ECO:0007669"/>
    <property type="project" value="TreeGrafter"/>
</dbReference>
<feature type="domain" description="SPX" evidence="5">
    <location>
        <begin position="1"/>
        <end position="191"/>
    </location>
</feature>
<dbReference type="InterPro" id="IPR036770">
    <property type="entry name" value="Ankyrin_rpt-contain_sf"/>
</dbReference>
<feature type="domain" description="GP-PDE" evidence="6">
    <location>
        <begin position="839"/>
        <end position="1146"/>
    </location>
</feature>
<sequence>MKFGKQIQNQAITEWSQYYINYKALKKVINSLEKSQLHDGTKPNGGSASATSAHSITIAASPVLLDSEPPSFADAHTDPIQAHKAAFFYKLERELDRVNAFYLTKETDLKVRLRSLLEKKRLAQGSQAVRGTHAAKNHGANLRTIQEALWHLQQDLTKLQQFVALNAEGFRKILKKWDKRSKSSTKELYLSRQVEIQPCFNRDTLTELTDIVSTHLAELSLMDLAAVASPAPGPVLGAGATTALARSDSLDDLESDLAHVVKAGATDRLRDTLARLRTASPAQATTAVVSRVLVRACRQGGAKAADAVAVLVESGFADVHYRDEINDRTALHAATLAGDVAIVRTLLTAGADGAARDVYGRTPLHYAAMHGFTEVAVLVGGLDRIPVEDAEGANEDDDDRSVCVAPDHDGFSPLIYAIIGGFTDIVAKLLDQHPQLLQTTVPHHVLSLAAQYGHVDIATLLLAKGAPIAPEEGLHPLHITAKQGHVTLTKLLCDHMASVDTSDKYYNWTPLFYAASEGHQDCVEVLLEYGASTNLVDETGWTVLTHTLYRGHIAIAVVLWEHMQRYKAMHPPSATASPALFLAANATPAVIQPIAPSGLLRPRTNTAPAVPAAADDADGDPMDFDAIPSLALPPPIIPFRIYGHTYLESKYQVQIAVPVAPVLYAQKLASLRVVLAAKPDPGAVPHTLILPADDEREAVAFQAANLDVFSLHIDVFPTYGTRPIARAAVLARDLVRARHGETLGADPSSHAPTHGRVVVPLFDAMNVVGELTLDYALIAPFNHPKLAVGGPIATYWKTTQVVSAVAAAGAATAAAAGTRPTGLLAHPHGVSSLMPSPTLPSGGPTTPSGIIPAAHGTVASLITASSLAQKYVHVVVQLTVDLVPVLYPTWHVTVPLGPGGVGIQVPVAQLTHAQFQAVGRADPRRVDLASVGLAPSSATLAHALRHAYLSLGEALDALPSDTALFVELKYPTALDAARHRLPCTASVDVFVDKVLTAVYDRAAPRALVFASFSPLACNAVNWKQPNYPVFFNTWAGYPPEAADASTALLGIDAPPAVVDADAVPDARCASIKEAIRFTKHNNLLGVVCFARPLIQVPALIQAVKEAGLILATFGAENAVPQHVLAQEKHGVDGVYSDGVVRFTTSAAGVI</sequence>
<dbReference type="PROSITE" id="PS51382">
    <property type="entry name" value="SPX"/>
    <property type="match status" value="1"/>
</dbReference>
<dbReference type="SUPFAM" id="SSF48403">
    <property type="entry name" value="Ankyrin repeat"/>
    <property type="match status" value="1"/>
</dbReference>
<evidence type="ECO:0008006" key="9">
    <source>
        <dbReference type="Google" id="ProtNLM"/>
    </source>
</evidence>
<keyword evidence="2" id="KW-0378">Hydrolase</keyword>
<evidence type="ECO:0000313" key="8">
    <source>
        <dbReference type="Proteomes" id="UP000054350"/>
    </source>
</evidence>
<organism evidence="7 8">
    <name type="scientific">Allomyces macrogynus (strain ATCC 38327)</name>
    <name type="common">Allomyces javanicus var. macrogynus</name>
    <dbReference type="NCBI Taxonomy" id="578462"/>
    <lineage>
        <taxon>Eukaryota</taxon>
        <taxon>Fungi</taxon>
        <taxon>Fungi incertae sedis</taxon>
        <taxon>Blastocladiomycota</taxon>
        <taxon>Blastocladiomycetes</taxon>
        <taxon>Blastocladiales</taxon>
        <taxon>Blastocladiaceae</taxon>
        <taxon>Allomyces</taxon>
    </lineage>
</organism>
<dbReference type="OrthoDB" id="1577640at2759"/>
<dbReference type="SMART" id="SM00248">
    <property type="entry name" value="ANK"/>
    <property type="match status" value="6"/>
</dbReference>
<keyword evidence="8" id="KW-1185">Reference proteome</keyword>
<evidence type="ECO:0000256" key="2">
    <source>
        <dbReference type="ARBA" id="ARBA00022801"/>
    </source>
</evidence>
<dbReference type="EMBL" id="GG745366">
    <property type="protein sequence ID" value="KNE70544.1"/>
    <property type="molecule type" value="Genomic_DNA"/>
</dbReference>
<dbReference type="AlphaFoldDB" id="A0A0L0T7L9"/>
<evidence type="ECO:0000256" key="4">
    <source>
        <dbReference type="PROSITE-ProRule" id="PRU00023"/>
    </source>
</evidence>
<name>A0A0L0T7L9_ALLM3</name>
<keyword evidence="1" id="KW-0677">Repeat</keyword>
<dbReference type="GO" id="GO:0008081">
    <property type="term" value="F:phosphoric diester hydrolase activity"/>
    <property type="evidence" value="ECO:0007669"/>
    <property type="project" value="InterPro"/>
</dbReference>
<dbReference type="Pfam" id="PF12796">
    <property type="entry name" value="Ank_2"/>
    <property type="match status" value="2"/>
</dbReference>
<feature type="repeat" description="ANK" evidence="4">
    <location>
        <begin position="506"/>
        <end position="538"/>
    </location>
</feature>
<feature type="repeat" description="ANK" evidence="4">
    <location>
        <begin position="326"/>
        <end position="358"/>
    </location>
</feature>
<evidence type="ECO:0000256" key="3">
    <source>
        <dbReference type="ARBA" id="ARBA00023043"/>
    </source>
</evidence>
<dbReference type="InterPro" id="IPR017946">
    <property type="entry name" value="PLC-like_Pdiesterase_TIM-brl"/>
</dbReference>
<dbReference type="InterPro" id="IPR030395">
    <property type="entry name" value="GP_PDE_dom"/>
</dbReference>
<dbReference type="Pfam" id="PF03009">
    <property type="entry name" value="GDPD"/>
    <property type="match status" value="1"/>
</dbReference>
<dbReference type="InterPro" id="IPR004331">
    <property type="entry name" value="SPX_dom"/>
</dbReference>
<dbReference type="Gene3D" id="3.20.20.190">
    <property type="entry name" value="Phosphatidylinositol (PI) phosphodiesterase"/>
    <property type="match status" value="1"/>
</dbReference>
<dbReference type="PRINTS" id="PR01415">
    <property type="entry name" value="ANKYRIN"/>
</dbReference>
<evidence type="ECO:0000313" key="7">
    <source>
        <dbReference type="EMBL" id="KNE70544.1"/>
    </source>
</evidence>
<reference evidence="8" key="2">
    <citation type="submission" date="2009-11" db="EMBL/GenBank/DDBJ databases">
        <title>The Genome Sequence of Allomyces macrogynus strain ATCC 38327.</title>
        <authorList>
            <consortium name="The Broad Institute Genome Sequencing Platform"/>
            <person name="Russ C."/>
            <person name="Cuomo C."/>
            <person name="Shea T."/>
            <person name="Young S.K."/>
            <person name="Zeng Q."/>
            <person name="Koehrsen M."/>
            <person name="Haas B."/>
            <person name="Borodovsky M."/>
            <person name="Guigo R."/>
            <person name="Alvarado L."/>
            <person name="Berlin A."/>
            <person name="Borenstein D."/>
            <person name="Chen Z."/>
            <person name="Engels R."/>
            <person name="Freedman E."/>
            <person name="Gellesch M."/>
            <person name="Goldberg J."/>
            <person name="Griggs A."/>
            <person name="Gujja S."/>
            <person name="Heiman D."/>
            <person name="Hepburn T."/>
            <person name="Howarth C."/>
            <person name="Jen D."/>
            <person name="Larson L."/>
            <person name="Lewis B."/>
            <person name="Mehta T."/>
            <person name="Park D."/>
            <person name="Pearson M."/>
            <person name="Roberts A."/>
            <person name="Saif S."/>
            <person name="Shenoy N."/>
            <person name="Sisk P."/>
            <person name="Stolte C."/>
            <person name="Sykes S."/>
            <person name="Walk T."/>
            <person name="White J."/>
            <person name="Yandava C."/>
            <person name="Burger G."/>
            <person name="Gray M.W."/>
            <person name="Holland P.W.H."/>
            <person name="King N."/>
            <person name="Lang F.B.F."/>
            <person name="Roger A.J."/>
            <person name="Ruiz-Trillo I."/>
            <person name="Lander E."/>
            <person name="Nusbaum C."/>
        </authorList>
    </citation>
    <scope>NUCLEOTIDE SEQUENCE [LARGE SCALE GENOMIC DNA]</scope>
    <source>
        <strain evidence="8">ATCC 38327</strain>
    </source>
</reference>
<dbReference type="OMA" id="DDRGPDF"/>
<dbReference type="eggNOG" id="KOG0504">
    <property type="taxonomic scope" value="Eukaryota"/>
</dbReference>
<dbReference type="PANTHER" id="PTHR22958:SF1">
    <property type="entry name" value="GLYCEROPHOSPHOCHOLINE PHOSPHODIESTERASE GPCPD1"/>
    <property type="match status" value="1"/>
</dbReference>
<reference evidence="7 8" key="1">
    <citation type="submission" date="2009-11" db="EMBL/GenBank/DDBJ databases">
        <title>Annotation of Allomyces macrogynus ATCC 38327.</title>
        <authorList>
            <consortium name="The Broad Institute Genome Sequencing Platform"/>
            <person name="Russ C."/>
            <person name="Cuomo C."/>
            <person name="Burger G."/>
            <person name="Gray M.W."/>
            <person name="Holland P.W.H."/>
            <person name="King N."/>
            <person name="Lang F.B.F."/>
            <person name="Roger A.J."/>
            <person name="Ruiz-Trillo I."/>
            <person name="Young S.K."/>
            <person name="Zeng Q."/>
            <person name="Gargeya S."/>
            <person name="Fitzgerald M."/>
            <person name="Haas B."/>
            <person name="Abouelleil A."/>
            <person name="Alvarado L."/>
            <person name="Arachchi H.M."/>
            <person name="Berlin A."/>
            <person name="Chapman S.B."/>
            <person name="Gearin G."/>
            <person name="Goldberg J."/>
            <person name="Griggs A."/>
            <person name="Gujja S."/>
            <person name="Hansen M."/>
            <person name="Heiman D."/>
            <person name="Howarth C."/>
            <person name="Larimer J."/>
            <person name="Lui A."/>
            <person name="MacDonald P.J.P."/>
            <person name="McCowen C."/>
            <person name="Montmayeur A."/>
            <person name="Murphy C."/>
            <person name="Neiman D."/>
            <person name="Pearson M."/>
            <person name="Priest M."/>
            <person name="Roberts A."/>
            <person name="Saif S."/>
            <person name="Shea T."/>
            <person name="Sisk P."/>
            <person name="Stolte C."/>
            <person name="Sykes S."/>
            <person name="Wortman J."/>
            <person name="Nusbaum C."/>
            <person name="Birren B."/>
        </authorList>
    </citation>
    <scope>NUCLEOTIDE SEQUENCE [LARGE SCALE GENOMIC DNA]</scope>
    <source>
        <strain evidence="7 8">ATCC 38327</strain>
    </source>
</reference>
<proteinExistence type="predicted"/>
<evidence type="ECO:0000259" key="5">
    <source>
        <dbReference type="PROSITE" id="PS51382"/>
    </source>
</evidence>